<dbReference type="Proteomes" id="UP001279660">
    <property type="component" value="Unassembled WGS sequence"/>
</dbReference>
<dbReference type="InterPro" id="IPR000847">
    <property type="entry name" value="LysR_HTH_N"/>
</dbReference>
<dbReference type="RefSeq" id="WP_010403382.1">
    <property type="nucleotide sequence ID" value="NZ_JAWXXV010000001.1"/>
</dbReference>
<keyword evidence="2" id="KW-0805">Transcription regulation</keyword>
<accession>A0ABU4PJN4</accession>
<name>A0ABU4PJN4_9SPHN</name>
<dbReference type="InterPro" id="IPR036390">
    <property type="entry name" value="WH_DNA-bd_sf"/>
</dbReference>
<gene>
    <name evidence="6" type="ORF">SIL82_08985</name>
</gene>
<sequence>MDRLEELRTFVAVADLASFAEAARQMRISPTAASRAVASLEASLGTALLRRTTRSVRLTEEGAAYLERCRAALVELDDAALSLRGDGATPGGTLVITAPVTFGRLHILPLVNHLLRAHPALRVSLTLIDRVVRLVDEGIDVAVRIGDLSDSSLHALKVAEVRRILVASPAYLAARGMPANIPALHDHDLISFAEIDRAPEWRFGPAGKPAIRIEPRLIVNTADAAIAAAVDGMGIARVLSYQAIDAIAAGTLVSLHDDAAPPPVPVHLVYQANRRGSVNVRAFVEAARDHFGGLDLTARAPTGRPGPRS</sequence>
<dbReference type="InterPro" id="IPR005119">
    <property type="entry name" value="LysR_subst-bd"/>
</dbReference>
<feature type="domain" description="HTH lysR-type" evidence="5">
    <location>
        <begin position="1"/>
        <end position="59"/>
    </location>
</feature>
<comment type="caution">
    <text evidence="6">The sequence shown here is derived from an EMBL/GenBank/DDBJ whole genome shotgun (WGS) entry which is preliminary data.</text>
</comment>
<evidence type="ECO:0000256" key="4">
    <source>
        <dbReference type="ARBA" id="ARBA00023163"/>
    </source>
</evidence>
<evidence type="ECO:0000313" key="7">
    <source>
        <dbReference type="Proteomes" id="UP001279660"/>
    </source>
</evidence>
<dbReference type="PROSITE" id="PS50931">
    <property type="entry name" value="HTH_LYSR"/>
    <property type="match status" value="1"/>
</dbReference>
<proteinExistence type="inferred from homology"/>
<organism evidence="6 7">
    <name type="scientific">Sphingomonas echinoides</name>
    <dbReference type="NCBI Taxonomy" id="59803"/>
    <lineage>
        <taxon>Bacteria</taxon>
        <taxon>Pseudomonadati</taxon>
        <taxon>Pseudomonadota</taxon>
        <taxon>Alphaproteobacteria</taxon>
        <taxon>Sphingomonadales</taxon>
        <taxon>Sphingomonadaceae</taxon>
        <taxon>Sphingomonas</taxon>
    </lineage>
</organism>
<dbReference type="PANTHER" id="PTHR30537:SF5">
    <property type="entry name" value="HTH-TYPE TRANSCRIPTIONAL ACTIVATOR TTDR-RELATED"/>
    <property type="match status" value="1"/>
</dbReference>
<evidence type="ECO:0000256" key="3">
    <source>
        <dbReference type="ARBA" id="ARBA00023125"/>
    </source>
</evidence>
<dbReference type="EMBL" id="JAWXXV010000001">
    <property type="protein sequence ID" value="MDX5984396.1"/>
    <property type="molecule type" value="Genomic_DNA"/>
</dbReference>
<evidence type="ECO:0000256" key="2">
    <source>
        <dbReference type="ARBA" id="ARBA00023015"/>
    </source>
</evidence>
<dbReference type="Gene3D" id="1.10.10.10">
    <property type="entry name" value="Winged helix-like DNA-binding domain superfamily/Winged helix DNA-binding domain"/>
    <property type="match status" value="1"/>
</dbReference>
<dbReference type="SUPFAM" id="SSF46785">
    <property type="entry name" value="Winged helix' DNA-binding domain"/>
    <property type="match status" value="1"/>
</dbReference>
<dbReference type="Pfam" id="PF00126">
    <property type="entry name" value="HTH_1"/>
    <property type="match status" value="1"/>
</dbReference>
<dbReference type="PANTHER" id="PTHR30537">
    <property type="entry name" value="HTH-TYPE TRANSCRIPTIONAL REGULATOR"/>
    <property type="match status" value="1"/>
</dbReference>
<comment type="similarity">
    <text evidence="1">Belongs to the LysR transcriptional regulatory family.</text>
</comment>
<evidence type="ECO:0000256" key="1">
    <source>
        <dbReference type="ARBA" id="ARBA00009437"/>
    </source>
</evidence>
<reference evidence="6 7" key="1">
    <citation type="submission" date="2023-11" db="EMBL/GenBank/DDBJ databases">
        <title>MicrobeMod: A computational toolkit for identifying prokaryotic methylation and restriction-modification with nanopore sequencing.</title>
        <authorList>
            <person name="Crits-Christoph A."/>
            <person name="Kang S.C."/>
            <person name="Lee H."/>
            <person name="Ostrov N."/>
        </authorList>
    </citation>
    <scope>NUCLEOTIDE SEQUENCE [LARGE SCALE GENOMIC DNA]</scope>
    <source>
        <strain evidence="6 7">ATCC 14820</strain>
    </source>
</reference>
<dbReference type="Gene3D" id="3.40.190.290">
    <property type="match status" value="1"/>
</dbReference>
<keyword evidence="7" id="KW-1185">Reference proteome</keyword>
<dbReference type="SUPFAM" id="SSF53850">
    <property type="entry name" value="Periplasmic binding protein-like II"/>
    <property type="match status" value="1"/>
</dbReference>
<dbReference type="InterPro" id="IPR058163">
    <property type="entry name" value="LysR-type_TF_proteobact-type"/>
</dbReference>
<keyword evidence="4" id="KW-0804">Transcription</keyword>
<keyword evidence="3" id="KW-0238">DNA-binding</keyword>
<dbReference type="InterPro" id="IPR036388">
    <property type="entry name" value="WH-like_DNA-bd_sf"/>
</dbReference>
<evidence type="ECO:0000313" key="6">
    <source>
        <dbReference type="EMBL" id="MDX5984396.1"/>
    </source>
</evidence>
<evidence type="ECO:0000259" key="5">
    <source>
        <dbReference type="PROSITE" id="PS50931"/>
    </source>
</evidence>
<protein>
    <submittedName>
        <fullName evidence="6">LysR family transcriptional regulator</fullName>
    </submittedName>
</protein>
<dbReference type="Pfam" id="PF03466">
    <property type="entry name" value="LysR_substrate"/>
    <property type="match status" value="1"/>
</dbReference>